<dbReference type="Gene3D" id="3.20.20.80">
    <property type="entry name" value="Glycosidases"/>
    <property type="match status" value="1"/>
</dbReference>
<reference evidence="3 4" key="1">
    <citation type="journal article" date="2020" name="J. Clin. Microbiol.">
        <title>Assessing the Genetic Diversity of Austrian Corynebacterium diphtheriae Clinical Isolates, 2011-2019.</title>
        <authorList>
            <person name="Schaeffer J."/>
            <person name="Huhulescu S."/>
            <person name="Stoeger A."/>
            <person name="Allerberger F."/>
            <person name="Ruppitsch W."/>
        </authorList>
    </citation>
    <scope>NUCLEOTIDE SEQUENCE [LARGE SCALE GENOMIC DNA]</scope>
    <source>
        <strain evidence="3 4">04-17</strain>
    </source>
</reference>
<keyword evidence="1" id="KW-0732">Signal</keyword>
<name>A0ABS0LEJ5_9CORY</name>
<comment type="caution">
    <text evidence="3">The sequence shown here is derived from an EMBL/GenBank/DDBJ whole genome shotgun (WGS) entry which is preliminary data.</text>
</comment>
<dbReference type="InterPro" id="IPR017853">
    <property type="entry name" value="GH"/>
</dbReference>
<dbReference type="RefSeq" id="WP_088266866.1">
    <property type="nucleotide sequence ID" value="NZ_CBCSFR010000007.1"/>
</dbReference>
<evidence type="ECO:0000256" key="1">
    <source>
        <dbReference type="SAM" id="SignalP"/>
    </source>
</evidence>
<sequence length="304" mass="31819">MNHSISRRSFLTGAVAALGGTALAVATAGTAHAAPGPIRGTVIDFAAGVPSAQSIKNAGHLGSVRYVSRRRPGTESWMTGKPVTAAETHTAGAAGLFTASVYQFGKDATADWKEGAAGAAVHVPQAIALHVAAGGPTRRPIYMAIDDNPTRQQYDTQIRSYLQASAAALNAAGYQLGIYGNYNVIDWAIADGLGEFFWQHDWGSQGRIHPRTTIHQKAGYQRVIDGVTVDVNNVYASNWGQWLPGVAQPAAPIHVPAPGSAPAPAPVPLSDPSVIQNLQQNLPPLPAGMSPVDQIIRDISKLSS</sequence>
<dbReference type="Pfam" id="PF08924">
    <property type="entry name" value="Rv2525c_GlyHyd-like"/>
    <property type="match status" value="1"/>
</dbReference>
<protein>
    <submittedName>
        <fullName evidence="3">DUF1906 domain-containing protein</fullName>
    </submittedName>
</protein>
<dbReference type="Proteomes" id="UP000615580">
    <property type="component" value="Unassembled WGS sequence"/>
</dbReference>
<evidence type="ECO:0000313" key="3">
    <source>
        <dbReference type="EMBL" id="MBG9354617.1"/>
    </source>
</evidence>
<dbReference type="PROSITE" id="PS51318">
    <property type="entry name" value="TAT"/>
    <property type="match status" value="1"/>
</dbReference>
<feature type="domain" description="Rv2525c-like glycoside hydrolase-like" evidence="2">
    <location>
        <begin position="53"/>
        <end position="234"/>
    </location>
</feature>
<dbReference type="SUPFAM" id="SSF51445">
    <property type="entry name" value="(Trans)glycosidases"/>
    <property type="match status" value="1"/>
</dbReference>
<accession>A0ABS0LEJ5</accession>
<dbReference type="InterPro" id="IPR006311">
    <property type="entry name" value="TAT_signal"/>
</dbReference>
<evidence type="ECO:0000259" key="2">
    <source>
        <dbReference type="Pfam" id="PF08924"/>
    </source>
</evidence>
<gene>
    <name evidence="3" type="ORF">I4J41_08445</name>
</gene>
<dbReference type="EMBL" id="JADQUG010000034">
    <property type="protein sequence ID" value="MBG9354617.1"/>
    <property type="molecule type" value="Genomic_DNA"/>
</dbReference>
<feature type="signal peptide" evidence="1">
    <location>
        <begin position="1"/>
        <end position="33"/>
    </location>
</feature>
<keyword evidence="4" id="KW-1185">Reference proteome</keyword>
<dbReference type="InterPro" id="IPR015020">
    <property type="entry name" value="Rv2525c-like_Glyco_Hydro-like"/>
</dbReference>
<feature type="chain" id="PRO_5046935451" evidence="1">
    <location>
        <begin position="34"/>
        <end position="304"/>
    </location>
</feature>
<proteinExistence type="predicted"/>
<organism evidence="3 4">
    <name type="scientific">Corynebacterium belfantii</name>
    <dbReference type="NCBI Taxonomy" id="2014537"/>
    <lineage>
        <taxon>Bacteria</taxon>
        <taxon>Bacillati</taxon>
        <taxon>Actinomycetota</taxon>
        <taxon>Actinomycetes</taxon>
        <taxon>Mycobacteriales</taxon>
        <taxon>Corynebacteriaceae</taxon>
        <taxon>Corynebacterium</taxon>
    </lineage>
</organism>
<evidence type="ECO:0000313" key="4">
    <source>
        <dbReference type="Proteomes" id="UP000615580"/>
    </source>
</evidence>